<dbReference type="PANTHER" id="PTHR10751">
    <property type="entry name" value="GUANYLATE BINDING PROTEIN"/>
    <property type="match status" value="1"/>
</dbReference>
<dbReference type="Proteomes" id="UP000192578">
    <property type="component" value="Unassembled WGS sequence"/>
</dbReference>
<sequence>MIPYLPLVLLCNLMIHELIGQSRSASPTAASPGVTECVTTRAYPADCCWCSSVAQSDRTLEIAQIHASTGIVRLINIEELKEVLTSPEIGDAKIVIFSLVGETRAGKSTLLNIIYRYLACHQQKRWRKDLALHEWLYEREDWNGMRHIFSTSSMSRAHTKNIWITKEPFMLTMGKLRNRVAVFLIDTQGLFDTEGNSTVDSQLFYLSSLLSSTLVVNKMRRLDGQLTKTVAAYTLQMTSAVKSTSLVSAGKSKFLQDLVFLIRDAQFLDPYGWESGKALLQAAFPRSDDDLLREMEAAFQHISCFLMPNIAFNTTNLRILPSTLTADFGPQVQKFLDKLFSPGTIRPKTFYGRPITAREYAQHIQMVETFMKNGSFPSVQDVHEALMGQAVQRTSEEACNKYRYNMDGSVLNSVDVLSENTFDRYHVAFVDQAKGYIRSSYLLGASQQYITDALEIVNLCIEKARKDYLVKLLLQKDAAELKRKNAVAEEANRKAEAELDKARVTINQQSTVMAQEDSWADAITRPVKLVVLGVIGFGSLCVLYAAVTCLGKRCIKT</sequence>
<feature type="domain" description="GB1/RHD3-type G" evidence="7">
    <location>
        <begin position="91"/>
        <end position="346"/>
    </location>
</feature>
<dbReference type="InterPro" id="IPR030386">
    <property type="entry name" value="G_GB1_RHD3_dom"/>
</dbReference>
<organism evidence="8 9">
    <name type="scientific">Hypsibius exemplaris</name>
    <name type="common">Freshwater tardigrade</name>
    <dbReference type="NCBI Taxonomy" id="2072580"/>
    <lineage>
        <taxon>Eukaryota</taxon>
        <taxon>Metazoa</taxon>
        <taxon>Ecdysozoa</taxon>
        <taxon>Tardigrada</taxon>
        <taxon>Eutardigrada</taxon>
        <taxon>Parachela</taxon>
        <taxon>Hypsibioidea</taxon>
        <taxon>Hypsibiidae</taxon>
        <taxon>Hypsibius</taxon>
    </lineage>
</organism>
<evidence type="ECO:0000256" key="6">
    <source>
        <dbReference type="SAM" id="SignalP"/>
    </source>
</evidence>
<accession>A0A1W0X6V1</accession>
<dbReference type="GO" id="GO:0005525">
    <property type="term" value="F:GTP binding"/>
    <property type="evidence" value="ECO:0007669"/>
    <property type="project" value="UniProtKB-KW"/>
</dbReference>
<evidence type="ECO:0000313" key="9">
    <source>
        <dbReference type="Proteomes" id="UP000192578"/>
    </source>
</evidence>
<feature type="chain" id="PRO_5012777253" description="GB1/RHD3-type G domain-containing protein" evidence="6">
    <location>
        <begin position="25"/>
        <end position="557"/>
    </location>
</feature>
<keyword evidence="5" id="KW-0472">Membrane</keyword>
<protein>
    <recommendedName>
        <fullName evidence="7">GB1/RHD3-type G domain-containing protein</fullName>
    </recommendedName>
</protein>
<dbReference type="PROSITE" id="PS51715">
    <property type="entry name" value="G_GB1_RHD3"/>
    <property type="match status" value="1"/>
</dbReference>
<evidence type="ECO:0000256" key="1">
    <source>
        <dbReference type="ARBA" id="ARBA00022741"/>
    </source>
</evidence>
<keyword evidence="6" id="KW-0732">Signal</keyword>
<dbReference type="Pfam" id="PF02263">
    <property type="entry name" value="GBP"/>
    <property type="match status" value="1"/>
</dbReference>
<keyword evidence="5" id="KW-1133">Transmembrane helix</keyword>
<feature type="transmembrane region" description="Helical" evidence="5">
    <location>
        <begin position="529"/>
        <end position="551"/>
    </location>
</feature>
<keyword evidence="9" id="KW-1185">Reference proteome</keyword>
<evidence type="ECO:0000256" key="3">
    <source>
        <dbReference type="PROSITE-ProRule" id="PRU01052"/>
    </source>
</evidence>
<keyword evidence="5" id="KW-0812">Transmembrane</keyword>
<evidence type="ECO:0000256" key="5">
    <source>
        <dbReference type="SAM" id="Phobius"/>
    </source>
</evidence>
<proteinExistence type="inferred from homology"/>
<comment type="caution">
    <text evidence="8">The sequence shown here is derived from an EMBL/GenBank/DDBJ whole genome shotgun (WGS) entry which is preliminary data.</text>
</comment>
<comment type="similarity">
    <text evidence="3">Belongs to the TRAFAC class dynamin-like GTPase superfamily. GB1/RHD3 GTPase family.</text>
</comment>
<evidence type="ECO:0000313" key="8">
    <source>
        <dbReference type="EMBL" id="OQV23269.1"/>
    </source>
</evidence>
<dbReference type="GO" id="GO:0003924">
    <property type="term" value="F:GTPase activity"/>
    <property type="evidence" value="ECO:0007669"/>
    <property type="project" value="InterPro"/>
</dbReference>
<dbReference type="InterPro" id="IPR027417">
    <property type="entry name" value="P-loop_NTPase"/>
</dbReference>
<gene>
    <name evidence="8" type="ORF">BV898_02721</name>
</gene>
<dbReference type="SUPFAM" id="SSF52540">
    <property type="entry name" value="P-loop containing nucleoside triphosphate hydrolases"/>
    <property type="match status" value="1"/>
</dbReference>
<dbReference type="Gene3D" id="3.40.50.300">
    <property type="entry name" value="P-loop containing nucleotide triphosphate hydrolases"/>
    <property type="match status" value="1"/>
</dbReference>
<keyword evidence="4" id="KW-0175">Coiled coil</keyword>
<reference evidence="9" key="1">
    <citation type="submission" date="2017-01" db="EMBL/GenBank/DDBJ databases">
        <title>Comparative genomics of anhydrobiosis in the tardigrade Hypsibius dujardini.</title>
        <authorList>
            <person name="Yoshida Y."/>
            <person name="Koutsovoulos G."/>
            <person name="Laetsch D."/>
            <person name="Stevens L."/>
            <person name="Kumar S."/>
            <person name="Horikawa D."/>
            <person name="Ishino K."/>
            <person name="Komine S."/>
            <person name="Tomita M."/>
            <person name="Blaxter M."/>
            <person name="Arakawa K."/>
        </authorList>
    </citation>
    <scope>NUCLEOTIDE SEQUENCE [LARGE SCALE GENOMIC DNA]</scope>
    <source>
        <strain evidence="9">Z151</strain>
    </source>
</reference>
<dbReference type="InterPro" id="IPR015894">
    <property type="entry name" value="Guanylate-bd_N"/>
</dbReference>
<dbReference type="OrthoDB" id="2135133at2759"/>
<keyword evidence="2" id="KW-0342">GTP-binding</keyword>
<evidence type="ECO:0000259" key="7">
    <source>
        <dbReference type="PROSITE" id="PS51715"/>
    </source>
</evidence>
<name>A0A1W0X6V1_HYPEX</name>
<evidence type="ECO:0000256" key="4">
    <source>
        <dbReference type="SAM" id="Coils"/>
    </source>
</evidence>
<dbReference type="EMBL" id="MTYJ01000012">
    <property type="protein sequence ID" value="OQV23269.1"/>
    <property type="molecule type" value="Genomic_DNA"/>
</dbReference>
<evidence type="ECO:0000256" key="2">
    <source>
        <dbReference type="ARBA" id="ARBA00023134"/>
    </source>
</evidence>
<keyword evidence="1" id="KW-0547">Nucleotide-binding</keyword>
<feature type="signal peptide" evidence="6">
    <location>
        <begin position="1"/>
        <end position="24"/>
    </location>
</feature>
<dbReference type="AlphaFoldDB" id="A0A1W0X6V1"/>
<feature type="coiled-coil region" evidence="4">
    <location>
        <begin position="469"/>
        <end position="505"/>
    </location>
</feature>